<proteinExistence type="predicted"/>
<sequence>MAFAELFVTLEEMACKPLAEGKCVLLSGPPGGLGGPLETSECFAGIHQSRRDAAAFGGAAKAAAATTRFLKSPSKNLSPVGS</sequence>
<evidence type="ECO:0000313" key="2">
    <source>
        <dbReference type="Proteomes" id="UP000314294"/>
    </source>
</evidence>
<name>A0A4Z2HRA1_9TELE</name>
<evidence type="ECO:0000313" key="1">
    <source>
        <dbReference type="EMBL" id="TNN67533.1"/>
    </source>
</evidence>
<dbReference type="Proteomes" id="UP000314294">
    <property type="component" value="Unassembled WGS sequence"/>
</dbReference>
<comment type="caution">
    <text evidence="1">The sequence shown here is derived from an EMBL/GenBank/DDBJ whole genome shotgun (WGS) entry which is preliminary data.</text>
</comment>
<dbReference type="AlphaFoldDB" id="A0A4Z2HRA1"/>
<reference evidence="1 2" key="1">
    <citation type="submission" date="2019-03" db="EMBL/GenBank/DDBJ databases">
        <title>First draft genome of Liparis tanakae, snailfish: a comprehensive survey of snailfish specific genes.</title>
        <authorList>
            <person name="Kim W."/>
            <person name="Song I."/>
            <person name="Jeong J.-H."/>
            <person name="Kim D."/>
            <person name="Kim S."/>
            <person name="Ryu S."/>
            <person name="Song J.Y."/>
            <person name="Lee S.K."/>
        </authorList>
    </citation>
    <scope>NUCLEOTIDE SEQUENCE [LARGE SCALE GENOMIC DNA]</scope>
    <source>
        <tissue evidence="1">Muscle</tissue>
    </source>
</reference>
<organism evidence="1 2">
    <name type="scientific">Liparis tanakae</name>
    <name type="common">Tanaka's snailfish</name>
    <dbReference type="NCBI Taxonomy" id="230148"/>
    <lineage>
        <taxon>Eukaryota</taxon>
        <taxon>Metazoa</taxon>
        <taxon>Chordata</taxon>
        <taxon>Craniata</taxon>
        <taxon>Vertebrata</taxon>
        <taxon>Euteleostomi</taxon>
        <taxon>Actinopterygii</taxon>
        <taxon>Neopterygii</taxon>
        <taxon>Teleostei</taxon>
        <taxon>Neoteleostei</taxon>
        <taxon>Acanthomorphata</taxon>
        <taxon>Eupercaria</taxon>
        <taxon>Perciformes</taxon>
        <taxon>Cottioidei</taxon>
        <taxon>Cottales</taxon>
        <taxon>Liparidae</taxon>
        <taxon>Liparis</taxon>
    </lineage>
</organism>
<protein>
    <submittedName>
        <fullName evidence="1">Uncharacterized protein</fullName>
    </submittedName>
</protein>
<gene>
    <name evidence="1" type="ORF">EYF80_022206</name>
</gene>
<dbReference type="EMBL" id="SRLO01000202">
    <property type="protein sequence ID" value="TNN67533.1"/>
    <property type="molecule type" value="Genomic_DNA"/>
</dbReference>
<accession>A0A4Z2HRA1</accession>
<keyword evidence="2" id="KW-1185">Reference proteome</keyword>